<keyword evidence="11" id="KW-0067">ATP-binding</keyword>
<evidence type="ECO:0000256" key="9">
    <source>
        <dbReference type="SAM" id="Phobius"/>
    </source>
</evidence>
<dbReference type="InterPro" id="IPR036890">
    <property type="entry name" value="HATPase_C_sf"/>
</dbReference>
<feature type="region of interest" description="Disordered" evidence="8">
    <location>
        <begin position="483"/>
        <end position="536"/>
    </location>
</feature>
<evidence type="ECO:0000259" key="10">
    <source>
        <dbReference type="PROSITE" id="PS50109"/>
    </source>
</evidence>
<protein>
    <recommendedName>
        <fullName evidence="2">histidine kinase</fullName>
        <ecNumber evidence="2">2.7.13.3</ecNumber>
    </recommendedName>
</protein>
<keyword evidence="9" id="KW-0472">Membrane</keyword>
<dbReference type="Pfam" id="PF02518">
    <property type="entry name" value="HATPase_c"/>
    <property type="match status" value="1"/>
</dbReference>
<evidence type="ECO:0000256" key="7">
    <source>
        <dbReference type="ARBA" id="ARBA00022989"/>
    </source>
</evidence>
<dbReference type="InterPro" id="IPR003594">
    <property type="entry name" value="HATPase_dom"/>
</dbReference>
<dbReference type="InterPro" id="IPR005467">
    <property type="entry name" value="His_kinase_dom"/>
</dbReference>
<feature type="transmembrane region" description="Helical" evidence="9">
    <location>
        <begin position="32"/>
        <end position="54"/>
    </location>
</feature>
<keyword evidence="4" id="KW-0808">Transferase</keyword>
<dbReference type="PANTHER" id="PTHR45436">
    <property type="entry name" value="SENSOR HISTIDINE KINASE YKOH"/>
    <property type="match status" value="1"/>
</dbReference>
<dbReference type="InterPro" id="IPR050428">
    <property type="entry name" value="TCS_sensor_his_kinase"/>
</dbReference>
<feature type="transmembrane region" description="Helical" evidence="9">
    <location>
        <begin position="60"/>
        <end position="83"/>
    </location>
</feature>
<organism evidence="11 12">
    <name type="scientific">Streptomyces fragilis</name>
    <dbReference type="NCBI Taxonomy" id="67301"/>
    <lineage>
        <taxon>Bacteria</taxon>
        <taxon>Bacillati</taxon>
        <taxon>Actinomycetota</taxon>
        <taxon>Actinomycetes</taxon>
        <taxon>Kitasatosporales</taxon>
        <taxon>Streptomycetaceae</taxon>
        <taxon>Streptomyces</taxon>
    </lineage>
</organism>
<proteinExistence type="predicted"/>
<dbReference type="GO" id="GO:0005524">
    <property type="term" value="F:ATP binding"/>
    <property type="evidence" value="ECO:0007669"/>
    <property type="project" value="UniProtKB-KW"/>
</dbReference>
<sequence>MTTRPQRHRSASATPASDPPEGGRTSLRSATLLGALPAASATLLAGAAYAAALSPLPTSAAVGAGICAAIGCVAVTTTATVAARRDAARTAARSASREETAEAAAAVVPALLEEGLRQIASAARRVRRGETPEPLELPASPAGPVPAAGRGSAASRAVPGGQPAGPADGLEDAVRRALTAAHTAVLTAGSRRHTDASLAIVRKIQALVLMALELLDDAHDRTEDPELLDVLFRIDHLVTRTQRAVESAAVLDGRLPRAVRRPVPLATVLRQAAAETEDYTRIEVAPPPAGYALVGPAAAEVIHLVAELAENGARFSPAGTKVTVRAALAREGLVVEIDDRGPGLTGDQLEEMNQVVSLVHEPGGDDGRTGLAVVARVAQRLGLAVRFQTNLYGGVQALVRLPATLLHLADEDPAGHDRPEHRRTDPSTAHAADTMPLGRVGQPGQVRPEFRTVPATGLRRGVTERAVTERAVTERAVTERAVGEPAVRWRGSARAEDVPGSVPRPAPHSGPLGDDALFGPHHPGAWRADDGRTGGR</sequence>
<keyword evidence="3" id="KW-0597">Phosphoprotein</keyword>
<feature type="compositionally biased region" description="Low complexity" evidence="8">
    <location>
        <begin position="138"/>
        <end position="161"/>
    </location>
</feature>
<feature type="domain" description="Histidine kinase" evidence="10">
    <location>
        <begin position="300"/>
        <end position="405"/>
    </location>
</feature>
<dbReference type="Gene3D" id="3.30.565.10">
    <property type="entry name" value="Histidine kinase-like ATPase, C-terminal domain"/>
    <property type="match status" value="1"/>
</dbReference>
<keyword evidence="12" id="KW-1185">Reference proteome</keyword>
<feature type="region of interest" description="Disordered" evidence="8">
    <location>
        <begin position="1"/>
        <end position="25"/>
    </location>
</feature>
<dbReference type="SUPFAM" id="SSF55874">
    <property type="entry name" value="ATPase domain of HSP90 chaperone/DNA topoisomerase II/histidine kinase"/>
    <property type="match status" value="1"/>
</dbReference>
<evidence type="ECO:0000256" key="6">
    <source>
        <dbReference type="ARBA" id="ARBA00022777"/>
    </source>
</evidence>
<dbReference type="PANTHER" id="PTHR45436:SF5">
    <property type="entry name" value="SENSOR HISTIDINE KINASE TRCS"/>
    <property type="match status" value="1"/>
</dbReference>
<dbReference type="EMBL" id="JBEZUR010000009">
    <property type="protein sequence ID" value="MEU3554323.1"/>
    <property type="molecule type" value="Genomic_DNA"/>
</dbReference>
<feature type="region of interest" description="Disordered" evidence="8">
    <location>
        <begin position="410"/>
        <end position="447"/>
    </location>
</feature>
<evidence type="ECO:0000256" key="2">
    <source>
        <dbReference type="ARBA" id="ARBA00012438"/>
    </source>
</evidence>
<accession>A0ABV2YF14</accession>
<feature type="region of interest" description="Disordered" evidence="8">
    <location>
        <begin position="127"/>
        <end position="169"/>
    </location>
</feature>
<evidence type="ECO:0000256" key="3">
    <source>
        <dbReference type="ARBA" id="ARBA00022553"/>
    </source>
</evidence>
<dbReference type="Proteomes" id="UP001550850">
    <property type="component" value="Unassembled WGS sequence"/>
</dbReference>
<comment type="catalytic activity">
    <reaction evidence="1">
        <text>ATP + protein L-histidine = ADP + protein N-phospho-L-histidine.</text>
        <dbReference type="EC" id="2.7.13.3"/>
    </reaction>
</comment>
<keyword evidence="11" id="KW-0547">Nucleotide-binding</keyword>
<dbReference type="EC" id="2.7.13.3" evidence="2"/>
<gene>
    <name evidence="11" type="ORF">AB0E65_08880</name>
</gene>
<evidence type="ECO:0000313" key="11">
    <source>
        <dbReference type="EMBL" id="MEU3554323.1"/>
    </source>
</evidence>
<name>A0ABV2YF14_9ACTN</name>
<feature type="compositionally biased region" description="Basic residues" evidence="8">
    <location>
        <begin position="1"/>
        <end position="10"/>
    </location>
</feature>
<keyword evidence="7 9" id="KW-1133">Transmembrane helix</keyword>
<keyword evidence="5 9" id="KW-0812">Transmembrane</keyword>
<keyword evidence="6" id="KW-0418">Kinase</keyword>
<feature type="compositionally biased region" description="Basic and acidic residues" evidence="8">
    <location>
        <begin position="410"/>
        <end position="425"/>
    </location>
</feature>
<evidence type="ECO:0000256" key="4">
    <source>
        <dbReference type="ARBA" id="ARBA00022679"/>
    </source>
</evidence>
<feature type="compositionally biased region" description="Basic and acidic residues" evidence="8">
    <location>
        <begin position="527"/>
        <end position="536"/>
    </location>
</feature>
<evidence type="ECO:0000256" key="5">
    <source>
        <dbReference type="ARBA" id="ARBA00022692"/>
    </source>
</evidence>
<dbReference type="PROSITE" id="PS50109">
    <property type="entry name" value="HIS_KIN"/>
    <property type="match status" value="1"/>
</dbReference>
<evidence type="ECO:0000256" key="1">
    <source>
        <dbReference type="ARBA" id="ARBA00000085"/>
    </source>
</evidence>
<dbReference type="RefSeq" id="WP_108955824.1">
    <property type="nucleotide sequence ID" value="NZ_BEVZ01000006.1"/>
</dbReference>
<reference evidence="11 12" key="1">
    <citation type="submission" date="2024-06" db="EMBL/GenBank/DDBJ databases">
        <title>The Natural Products Discovery Center: Release of the First 8490 Sequenced Strains for Exploring Actinobacteria Biosynthetic Diversity.</title>
        <authorList>
            <person name="Kalkreuter E."/>
            <person name="Kautsar S.A."/>
            <person name="Yang D."/>
            <person name="Bader C.D."/>
            <person name="Teijaro C.N."/>
            <person name="Fluegel L."/>
            <person name="Davis C.M."/>
            <person name="Simpson J.R."/>
            <person name="Lauterbach L."/>
            <person name="Steele A.D."/>
            <person name="Gui C."/>
            <person name="Meng S."/>
            <person name="Li G."/>
            <person name="Viehrig K."/>
            <person name="Ye F."/>
            <person name="Su P."/>
            <person name="Kiefer A.F."/>
            <person name="Nichols A."/>
            <person name="Cepeda A.J."/>
            <person name="Yan W."/>
            <person name="Fan B."/>
            <person name="Jiang Y."/>
            <person name="Adhikari A."/>
            <person name="Zheng C.-J."/>
            <person name="Schuster L."/>
            <person name="Cowan T.M."/>
            <person name="Smanski M.J."/>
            <person name="Chevrette M.G."/>
            <person name="De Carvalho L.P.S."/>
            <person name="Shen B."/>
        </authorList>
    </citation>
    <scope>NUCLEOTIDE SEQUENCE [LARGE SCALE GENOMIC DNA]</scope>
    <source>
        <strain evidence="11 12">NPDC038104</strain>
    </source>
</reference>
<evidence type="ECO:0000256" key="8">
    <source>
        <dbReference type="SAM" id="MobiDB-lite"/>
    </source>
</evidence>
<comment type="caution">
    <text evidence="11">The sequence shown here is derived from an EMBL/GenBank/DDBJ whole genome shotgun (WGS) entry which is preliminary data.</text>
</comment>
<evidence type="ECO:0000313" key="12">
    <source>
        <dbReference type="Proteomes" id="UP001550850"/>
    </source>
</evidence>